<reference evidence="15" key="1">
    <citation type="journal article" date="2019" name="Int. J. Syst. Evol. Microbiol.">
        <title>The Global Catalogue of Microorganisms (GCM) 10K type strain sequencing project: providing services to taxonomists for standard genome sequencing and annotation.</title>
        <authorList>
            <consortium name="The Broad Institute Genomics Platform"/>
            <consortium name="The Broad Institute Genome Sequencing Center for Infectious Disease"/>
            <person name="Wu L."/>
            <person name="Ma J."/>
        </authorList>
    </citation>
    <scope>NUCLEOTIDE SEQUENCE [LARGE SCALE GENOMIC DNA]</scope>
    <source>
        <strain evidence="15">JCM 3325</strain>
    </source>
</reference>
<organism evidence="14 15">
    <name type="scientific">Actinomadura vinacea</name>
    <dbReference type="NCBI Taxonomy" id="115336"/>
    <lineage>
        <taxon>Bacteria</taxon>
        <taxon>Bacillati</taxon>
        <taxon>Actinomycetota</taxon>
        <taxon>Actinomycetes</taxon>
        <taxon>Streptosporangiales</taxon>
        <taxon>Thermomonosporaceae</taxon>
        <taxon>Actinomadura</taxon>
    </lineage>
</organism>
<evidence type="ECO:0000256" key="6">
    <source>
        <dbReference type="ARBA" id="ARBA00022630"/>
    </source>
</evidence>
<comment type="caution">
    <text evidence="14">The sequence shown here is derived from an EMBL/GenBank/DDBJ whole genome shotgun (WGS) entry which is preliminary data.</text>
</comment>
<name>A0ABP5VCH1_9ACTN</name>
<evidence type="ECO:0000256" key="2">
    <source>
        <dbReference type="ARBA" id="ARBA00003842"/>
    </source>
</evidence>
<evidence type="ECO:0000259" key="13">
    <source>
        <dbReference type="Pfam" id="PF05199"/>
    </source>
</evidence>
<evidence type="ECO:0000256" key="1">
    <source>
        <dbReference type="ARBA" id="ARBA00000920"/>
    </source>
</evidence>
<dbReference type="Pfam" id="PF13450">
    <property type="entry name" value="NAD_binding_8"/>
    <property type="match status" value="1"/>
</dbReference>
<dbReference type="EMBL" id="BAAARW010000001">
    <property type="protein sequence ID" value="GAA2399431.1"/>
    <property type="molecule type" value="Genomic_DNA"/>
</dbReference>
<dbReference type="InterPro" id="IPR012400">
    <property type="entry name" value="Long_Oxdase"/>
</dbReference>
<dbReference type="SUPFAM" id="SSF51905">
    <property type="entry name" value="FAD/NAD(P)-binding domain"/>
    <property type="match status" value="1"/>
</dbReference>
<protein>
    <recommendedName>
        <fullName evidence="5">long-chain-alcohol oxidase</fullName>
        <ecNumber evidence="5">1.1.3.20</ecNumber>
    </recommendedName>
</protein>
<keyword evidence="11" id="KW-0472">Membrane</keyword>
<dbReference type="InterPro" id="IPR007867">
    <property type="entry name" value="GMC_OxRtase_C"/>
</dbReference>
<dbReference type="EC" id="1.1.3.20" evidence="5"/>
<keyword evidence="9" id="KW-1133">Transmembrane helix</keyword>
<accession>A0ABP5VCH1</accession>
<evidence type="ECO:0000256" key="11">
    <source>
        <dbReference type="ARBA" id="ARBA00023136"/>
    </source>
</evidence>
<gene>
    <name evidence="14" type="ORF">GCM10010191_03050</name>
</gene>
<evidence type="ECO:0000259" key="12">
    <source>
        <dbReference type="Pfam" id="PF00732"/>
    </source>
</evidence>
<dbReference type="RefSeq" id="WP_344586439.1">
    <property type="nucleotide sequence ID" value="NZ_BAAARW010000001.1"/>
</dbReference>
<keyword evidence="10" id="KW-0560">Oxidoreductase</keyword>
<dbReference type="Proteomes" id="UP001501231">
    <property type="component" value="Unassembled WGS sequence"/>
</dbReference>
<evidence type="ECO:0000256" key="10">
    <source>
        <dbReference type="ARBA" id="ARBA00023002"/>
    </source>
</evidence>
<feature type="domain" description="Glucose-methanol-choline oxidoreductase C-terminal" evidence="13">
    <location>
        <begin position="498"/>
        <end position="626"/>
    </location>
</feature>
<comment type="similarity">
    <text evidence="4">Belongs to the GMC oxidoreductase family.</text>
</comment>
<keyword evidence="15" id="KW-1185">Reference proteome</keyword>
<evidence type="ECO:0000256" key="4">
    <source>
        <dbReference type="ARBA" id="ARBA00010790"/>
    </source>
</evidence>
<keyword evidence="6" id="KW-0285">Flavoprotein</keyword>
<evidence type="ECO:0000313" key="15">
    <source>
        <dbReference type="Proteomes" id="UP001501231"/>
    </source>
</evidence>
<dbReference type="Gene3D" id="3.50.50.60">
    <property type="entry name" value="FAD/NAD(P)-binding domain"/>
    <property type="match status" value="2"/>
</dbReference>
<dbReference type="Pfam" id="PF00732">
    <property type="entry name" value="GMC_oxred_N"/>
    <property type="match status" value="1"/>
</dbReference>
<evidence type="ECO:0000256" key="7">
    <source>
        <dbReference type="ARBA" id="ARBA00022692"/>
    </source>
</evidence>
<dbReference type="PANTHER" id="PTHR46056:SF12">
    <property type="entry name" value="LONG-CHAIN-ALCOHOL OXIDASE"/>
    <property type="match status" value="1"/>
</dbReference>
<dbReference type="InterPro" id="IPR036188">
    <property type="entry name" value="FAD/NAD-bd_sf"/>
</dbReference>
<comment type="function">
    <text evidence="2">Long-chain fatty alcohol oxidase involved in the omega-oxidation pathway of lipid degradation.</text>
</comment>
<comment type="catalytic activity">
    <reaction evidence="1">
        <text>a long-chain primary fatty alcohol + O2 = a long-chain fatty aldehyde + H2O2</text>
        <dbReference type="Rhea" id="RHEA:22756"/>
        <dbReference type="ChEBI" id="CHEBI:15379"/>
        <dbReference type="ChEBI" id="CHEBI:16240"/>
        <dbReference type="ChEBI" id="CHEBI:17176"/>
        <dbReference type="ChEBI" id="CHEBI:77396"/>
        <dbReference type="EC" id="1.1.3.20"/>
    </reaction>
</comment>
<sequence>MTDLTKAHRATLDAVCDTLLPEVRDTPEPLRAGARERGIPDVIAAAVPGLPPHAAGALTELLDGLDSESFADLDFDWRTALLRQAADDNRFALKQLKAMVFGLLLGPVDGTGRNPVWEAIGFPGPVSAPPSPAQAPKSLPLVPVGSGPMTLTADVCVVGSGAGGSVIAARMAQAGRSVIVLEAGPYRNEADFDQLESTGARMYLGGGGLWSEQGEIGLLAGSTLGGGTVINSMVCLRTPMDVRREWASAGLDGLDGPDFDAHLDRVWGRLGVNTEATRFNVNTEHMIKGLTACGYAHERLPRNASPDDDPKLCGYCNAGCQQGHKRSTLSTYLEDAAAAGARFLTDCHVDRILVEHGRAAGVEGVAAGRVPLVVRAPTIVVAAGGIESPALLLRSGIGGPATGRHLRLHPAWMVTGVYDEPIEAWHGQIQAAVSFDLTHCESGVGFLVETLGLSPAVWAANTPFTDGIRHRDELLKLRHMASWHGVCHDHGTGRVVLDRAGRALVRWRLDDDIDRRVALRAHLEIARMHRAAGAREVFPFHWNGPRWREGEDFEAFLDALRAVPPDEYTGFSAHQMSSCRMGADPSRSVADGRGELHDVPGVWIGDASALPGAPGVNPMITIMALAERTAERMTAAEPK</sequence>
<dbReference type="Pfam" id="PF05199">
    <property type="entry name" value="GMC_oxred_C"/>
    <property type="match status" value="1"/>
</dbReference>
<evidence type="ECO:0000256" key="5">
    <source>
        <dbReference type="ARBA" id="ARBA00013125"/>
    </source>
</evidence>
<comment type="subcellular location">
    <subcellularLocation>
        <location evidence="3">Membrane</location>
    </subcellularLocation>
</comment>
<dbReference type="Pfam" id="PF13618">
    <property type="entry name" value="Gluconate_2-dh3"/>
    <property type="match status" value="1"/>
</dbReference>
<keyword evidence="7" id="KW-0812">Transmembrane</keyword>
<dbReference type="PIRSF" id="PIRSF028937">
    <property type="entry name" value="Lg_Ch_AO"/>
    <property type="match status" value="1"/>
</dbReference>
<dbReference type="InterPro" id="IPR000172">
    <property type="entry name" value="GMC_OxRdtase_N"/>
</dbReference>
<keyword evidence="8" id="KW-0274">FAD</keyword>
<proteinExistence type="inferred from homology"/>
<feature type="domain" description="Glucose-methanol-choline oxidoreductase N-terminal" evidence="12">
    <location>
        <begin position="201"/>
        <end position="411"/>
    </location>
</feature>
<evidence type="ECO:0000313" key="14">
    <source>
        <dbReference type="EMBL" id="GAA2399431.1"/>
    </source>
</evidence>
<evidence type="ECO:0000256" key="3">
    <source>
        <dbReference type="ARBA" id="ARBA00004370"/>
    </source>
</evidence>
<dbReference type="PANTHER" id="PTHR46056">
    <property type="entry name" value="LONG-CHAIN-ALCOHOL OXIDASE"/>
    <property type="match status" value="1"/>
</dbReference>
<dbReference type="InterPro" id="IPR027056">
    <property type="entry name" value="Gluconate_2DH_su3"/>
</dbReference>
<evidence type="ECO:0000256" key="9">
    <source>
        <dbReference type="ARBA" id="ARBA00022989"/>
    </source>
</evidence>
<evidence type="ECO:0000256" key="8">
    <source>
        <dbReference type="ARBA" id="ARBA00022827"/>
    </source>
</evidence>